<feature type="coiled-coil region" evidence="1">
    <location>
        <begin position="148"/>
        <end position="196"/>
    </location>
</feature>
<dbReference type="RefSeq" id="XP_037215270.1">
    <property type="nucleotide sequence ID" value="XM_037368344.1"/>
</dbReference>
<protein>
    <submittedName>
        <fullName evidence="2">Uncharacterized protein</fullName>
    </submittedName>
</protein>
<name>A0A8H6S6R9_9AGAR</name>
<dbReference type="Proteomes" id="UP000636479">
    <property type="component" value="Unassembled WGS sequence"/>
</dbReference>
<dbReference type="Gene3D" id="1.20.5.2280">
    <property type="match status" value="1"/>
</dbReference>
<reference evidence="2" key="1">
    <citation type="submission" date="2020-05" db="EMBL/GenBank/DDBJ databases">
        <title>Mycena genomes resolve the evolution of fungal bioluminescence.</title>
        <authorList>
            <person name="Tsai I.J."/>
        </authorList>
    </citation>
    <scope>NUCLEOTIDE SEQUENCE</scope>
    <source>
        <strain evidence="2">171206Taipei</strain>
    </source>
</reference>
<evidence type="ECO:0000313" key="3">
    <source>
        <dbReference type="Proteomes" id="UP000636479"/>
    </source>
</evidence>
<organism evidence="2 3">
    <name type="scientific">Mycena indigotica</name>
    <dbReference type="NCBI Taxonomy" id="2126181"/>
    <lineage>
        <taxon>Eukaryota</taxon>
        <taxon>Fungi</taxon>
        <taxon>Dikarya</taxon>
        <taxon>Basidiomycota</taxon>
        <taxon>Agaricomycotina</taxon>
        <taxon>Agaricomycetes</taxon>
        <taxon>Agaricomycetidae</taxon>
        <taxon>Agaricales</taxon>
        <taxon>Marasmiineae</taxon>
        <taxon>Mycenaceae</taxon>
        <taxon>Mycena</taxon>
    </lineage>
</organism>
<proteinExistence type="predicted"/>
<dbReference type="OrthoDB" id="4953172at2759"/>
<evidence type="ECO:0000313" key="2">
    <source>
        <dbReference type="EMBL" id="KAF7292842.1"/>
    </source>
</evidence>
<dbReference type="GeneID" id="59350860"/>
<accession>A0A8H6S6R9</accession>
<gene>
    <name evidence="2" type="ORF">MIND_01183200</name>
</gene>
<sequence length="210" mass="23806">MPIPVPNDEQLSECVRLPDPPHDPPTLEDVGAALDLSAQAHVHYTQQRLNKTQLGEATAYFFMFANNAPWFGEGLRNHFPAIRTELVEAMTEDVERVARETVPGIVQDSLPDALKQAIDLALAQQIEQLSQRLDTKIENVGKRLDEKLEQLDGKFEQLDGKFERLDEKFERLDGQVNNLQGSVKRLENVVVELNRLTKQNMNRLRGKGNI</sequence>
<keyword evidence="3" id="KW-1185">Reference proteome</keyword>
<evidence type="ECO:0000256" key="1">
    <source>
        <dbReference type="SAM" id="Coils"/>
    </source>
</evidence>
<dbReference type="EMBL" id="JACAZF010000011">
    <property type="protein sequence ID" value="KAF7292842.1"/>
    <property type="molecule type" value="Genomic_DNA"/>
</dbReference>
<keyword evidence="1" id="KW-0175">Coiled coil</keyword>
<comment type="caution">
    <text evidence="2">The sequence shown here is derived from an EMBL/GenBank/DDBJ whole genome shotgun (WGS) entry which is preliminary data.</text>
</comment>
<dbReference type="AlphaFoldDB" id="A0A8H6S6R9"/>